<dbReference type="InterPro" id="IPR051781">
    <property type="entry name" value="Metallo-dep_Hydrolase"/>
</dbReference>
<sequence>MNSLLMKSLVKPVAATLSVVSLMASVCSADTTLIKDAKVHTLSSQGVLQSGDVLIEDGVIKSVAEDISVEADTVIDAKGKVVTPGIFALINQIGLVELGSQDQTADGQTEHEEQGASFRIDKVYNHNSTLVAINRSNGVTRTLVAPHIGANVFAGQGAILSLKDQYHPLLAKNVAIFTAFGEWPAEMTGGSRASVLFELNKAFDEARVYQKNRSAIEQGDFRELSYSTNDLEALQAVLDRKIPLLVSTQRESDILTMLDFAQEQNIRIGFIGAAEAWKVADQLAVAQASVFIDPMDNIPDSFESLGKRYENAAILSKAGVNVMFLGQGFLASHNAYTVRHSAGNAVAYGMDYEKALAAMTSTPAAYFGGSDDYGQIAQGFKAELVLWNGDPLEVTTLPQQVWIDGEAVNMENRSTKLRDRYKALDTDKNTGYRK</sequence>
<proteinExistence type="predicted"/>
<evidence type="ECO:0000313" key="1">
    <source>
        <dbReference type="EMBL" id="AUD78919.1"/>
    </source>
</evidence>
<dbReference type="InterPro" id="IPR032466">
    <property type="entry name" value="Metal_Hydrolase"/>
</dbReference>
<evidence type="ECO:0000313" key="2">
    <source>
        <dbReference type="Proteomes" id="UP000232693"/>
    </source>
</evidence>
<dbReference type="KEGG" id="kpd:CW740_06520"/>
<dbReference type="EMBL" id="CP025120">
    <property type="protein sequence ID" value="AUD78919.1"/>
    <property type="molecule type" value="Genomic_DNA"/>
</dbReference>
<dbReference type="SUPFAM" id="SSF51556">
    <property type="entry name" value="Metallo-dependent hydrolases"/>
    <property type="match status" value="1"/>
</dbReference>
<dbReference type="Gene3D" id="2.30.40.10">
    <property type="entry name" value="Urease, subunit C, domain 1"/>
    <property type="match status" value="1"/>
</dbReference>
<dbReference type="PANTHER" id="PTHR43135:SF3">
    <property type="entry name" value="ALPHA-D-RIBOSE 1-METHYLPHOSPHONATE 5-TRIPHOSPHATE DIPHOSPHATASE"/>
    <property type="match status" value="1"/>
</dbReference>
<dbReference type="GO" id="GO:0016810">
    <property type="term" value="F:hydrolase activity, acting on carbon-nitrogen (but not peptide) bonds"/>
    <property type="evidence" value="ECO:0007669"/>
    <property type="project" value="InterPro"/>
</dbReference>
<dbReference type="InterPro" id="IPR011059">
    <property type="entry name" value="Metal-dep_hydrolase_composite"/>
</dbReference>
<gene>
    <name evidence="1" type="ORF">CW740_06520</name>
</gene>
<reference evidence="1 2" key="1">
    <citation type="submission" date="2017-12" db="EMBL/GenBank/DDBJ databases">
        <title>Kangiella profundi FT102 completed genome.</title>
        <authorList>
            <person name="Xu J."/>
            <person name="Wang J."/>
            <person name="Lu Y."/>
        </authorList>
    </citation>
    <scope>NUCLEOTIDE SEQUENCE [LARGE SCALE GENOMIC DNA]</scope>
    <source>
        <strain evidence="1 2">FT102</strain>
    </source>
</reference>
<keyword evidence="2" id="KW-1185">Reference proteome</keyword>
<dbReference type="Pfam" id="PF01979">
    <property type="entry name" value="Amidohydro_1"/>
    <property type="match status" value="1"/>
</dbReference>
<dbReference type="Gene3D" id="3.20.20.140">
    <property type="entry name" value="Metal-dependent hydrolases"/>
    <property type="match status" value="1"/>
</dbReference>
<dbReference type="SUPFAM" id="SSF51338">
    <property type="entry name" value="Composite domain of metallo-dependent hydrolases"/>
    <property type="match status" value="1"/>
</dbReference>
<accession>A0A2K9AYI1</accession>
<organism evidence="1 2">
    <name type="scientific">Kangiella profundi</name>
    <dbReference type="NCBI Taxonomy" id="1561924"/>
    <lineage>
        <taxon>Bacteria</taxon>
        <taxon>Pseudomonadati</taxon>
        <taxon>Pseudomonadota</taxon>
        <taxon>Gammaproteobacteria</taxon>
        <taxon>Kangiellales</taxon>
        <taxon>Kangiellaceae</taxon>
        <taxon>Kangiella</taxon>
    </lineage>
</organism>
<dbReference type="Proteomes" id="UP000232693">
    <property type="component" value="Chromosome"/>
</dbReference>
<dbReference type="OrthoDB" id="783596at2"/>
<dbReference type="InterPro" id="IPR006680">
    <property type="entry name" value="Amidohydro-rel"/>
</dbReference>
<dbReference type="AlphaFoldDB" id="A0A2K9AYI1"/>
<dbReference type="PANTHER" id="PTHR43135">
    <property type="entry name" value="ALPHA-D-RIBOSE 1-METHYLPHOSPHONATE 5-TRIPHOSPHATE DIPHOSPHATASE"/>
    <property type="match status" value="1"/>
</dbReference>
<dbReference type="RefSeq" id="WP_106646763.1">
    <property type="nucleotide sequence ID" value="NZ_BMGO01000001.1"/>
</dbReference>
<protein>
    <submittedName>
        <fullName evidence="1">Imidazolonepropionase</fullName>
    </submittedName>
</protein>
<name>A0A2K9AYI1_9GAMM</name>